<keyword evidence="8" id="KW-1185">Reference proteome</keyword>
<keyword evidence="3" id="KW-0285">Flavoprotein</keyword>
<comment type="cofactor">
    <cofactor evidence="1">
        <name>FAD</name>
        <dbReference type="ChEBI" id="CHEBI:57692"/>
    </cofactor>
</comment>
<keyword evidence="5" id="KW-1133">Transmembrane helix</keyword>
<dbReference type="GO" id="GO:0016491">
    <property type="term" value="F:oxidoreductase activity"/>
    <property type="evidence" value="ECO:0007669"/>
    <property type="project" value="UniProtKB-KW"/>
</dbReference>
<organism evidence="7 8">
    <name type="scientific">Sphaerotilus hippei</name>
    <dbReference type="NCBI Taxonomy" id="744406"/>
    <lineage>
        <taxon>Bacteria</taxon>
        <taxon>Pseudomonadati</taxon>
        <taxon>Pseudomonadota</taxon>
        <taxon>Betaproteobacteria</taxon>
        <taxon>Burkholderiales</taxon>
        <taxon>Sphaerotilaceae</taxon>
        <taxon>Sphaerotilus</taxon>
    </lineage>
</organism>
<dbReference type="AlphaFoldDB" id="A0A318GYL5"/>
<evidence type="ECO:0000256" key="1">
    <source>
        <dbReference type="ARBA" id="ARBA00001974"/>
    </source>
</evidence>
<gene>
    <name evidence="7" type="ORF">C7444_11057</name>
</gene>
<evidence type="ECO:0000313" key="8">
    <source>
        <dbReference type="Proteomes" id="UP000247811"/>
    </source>
</evidence>
<dbReference type="GO" id="GO:0005737">
    <property type="term" value="C:cytoplasm"/>
    <property type="evidence" value="ECO:0007669"/>
    <property type="project" value="TreeGrafter"/>
</dbReference>
<keyword evidence="4" id="KW-0560">Oxidoreductase</keyword>
<dbReference type="RefSeq" id="WP_110401078.1">
    <property type="nucleotide sequence ID" value="NZ_QJJS01000010.1"/>
</dbReference>
<feature type="transmembrane region" description="Helical" evidence="5">
    <location>
        <begin position="6"/>
        <end position="25"/>
    </location>
</feature>
<feature type="domain" description="FAD dependent oxidoreductase" evidence="6">
    <location>
        <begin position="8"/>
        <end position="370"/>
    </location>
</feature>
<dbReference type="Gene3D" id="3.50.50.60">
    <property type="entry name" value="FAD/NAD(P)-binding domain"/>
    <property type="match status" value="1"/>
</dbReference>
<evidence type="ECO:0000256" key="3">
    <source>
        <dbReference type="ARBA" id="ARBA00022630"/>
    </source>
</evidence>
<dbReference type="PANTHER" id="PTHR13847">
    <property type="entry name" value="SARCOSINE DEHYDROGENASE-RELATED"/>
    <property type="match status" value="1"/>
</dbReference>
<evidence type="ECO:0000313" key="7">
    <source>
        <dbReference type="EMBL" id="PXW95212.1"/>
    </source>
</evidence>
<dbReference type="InterPro" id="IPR017741">
    <property type="entry name" value="FAD-dependent_OxRdtase_HpnW"/>
</dbReference>
<accession>A0A318GYL5</accession>
<protein>
    <submittedName>
        <fullName evidence="7">FAD dependent oxidoreductase TIGR03364</fullName>
    </submittedName>
</protein>
<evidence type="ECO:0000259" key="6">
    <source>
        <dbReference type="Pfam" id="PF01266"/>
    </source>
</evidence>
<dbReference type="SUPFAM" id="SSF51971">
    <property type="entry name" value="Nucleotide-binding domain"/>
    <property type="match status" value="1"/>
</dbReference>
<dbReference type="InterPro" id="IPR036188">
    <property type="entry name" value="FAD/NAD-bd_sf"/>
</dbReference>
<dbReference type="EMBL" id="QJJS01000010">
    <property type="protein sequence ID" value="PXW95212.1"/>
    <property type="molecule type" value="Genomic_DNA"/>
</dbReference>
<proteinExistence type="inferred from homology"/>
<evidence type="ECO:0000256" key="4">
    <source>
        <dbReference type="ARBA" id="ARBA00023002"/>
    </source>
</evidence>
<sequence>MTSDSHYDLVVIGAGIIGLATAYTARQRGLRVAVIERHAQCVGASVRNFGFVTVTGQRRGEHWRRALRTRDVWQRIAPQAGIDVIHQGLYVLARRPQAMDVFEAFLRTEMGEGCRLLSVSEAARDLPVLQAGLGVLHSPHERRVESRDAIPRLSRWLAESLGVDFRWNTPVLGISLPQVHTSKGVIHAAHCVVCPGHELDALFPEVIAQAGIRLCTLQMMRVRPAQPVRLPGSIMSDLSLVRYEGYADLPEAAPLKALLQTEQAAHLRDGVHLIAVQSADGSLVVGDSHVYGDAEAPFGRSDIDELITDELHRVLRLPGACITERWTGTYASAGDVVYKARPAPGVAVGIVTGGTGASTSFAFAEELVDLALG</sequence>
<dbReference type="Gene3D" id="3.30.9.10">
    <property type="entry name" value="D-Amino Acid Oxidase, subunit A, domain 2"/>
    <property type="match status" value="1"/>
</dbReference>
<evidence type="ECO:0000256" key="2">
    <source>
        <dbReference type="ARBA" id="ARBA00009410"/>
    </source>
</evidence>
<evidence type="ECO:0000256" key="5">
    <source>
        <dbReference type="SAM" id="Phobius"/>
    </source>
</evidence>
<dbReference type="NCBIfam" id="TIGR03364">
    <property type="entry name" value="HpnW_proposed"/>
    <property type="match status" value="1"/>
</dbReference>
<dbReference type="Pfam" id="PF01266">
    <property type="entry name" value="DAO"/>
    <property type="match status" value="1"/>
</dbReference>
<name>A0A318GYL5_9BURK</name>
<keyword evidence="5" id="KW-0812">Transmembrane</keyword>
<comment type="similarity">
    <text evidence="2">Belongs to the DadA oxidoreductase family.</text>
</comment>
<dbReference type="OrthoDB" id="9799943at2"/>
<comment type="caution">
    <text evidence="7">The sequence shown here is derived from an EMBL/GenBank/DDBJ whole genome shotgun (WGS) entry which is preliminary data.</text>
</comment>
<dbReference type="InterPro" id="IPR006076">
    <property type="entry name" value="FAD-dep_OxRdtase"/>
</dbReference>
<dbReference type="PANTHER" id="PTHR13847:SF286">
    <property type="entry name" value="D-AMINO ACID DEHYDROGENASE"/>
    <property type="match status" value="1"/>
</dbReference>
<keyword evidence="5" id="KW-0472">Membrane</keyword>
<dbReference type="Proteomes" id="UP000247811">
    <property type="component" value="Unassembled WGS sequence"/>
</dbReference>
<reference evidence="7 8" key="1">
    <citation type="submission" date="2018-05" db="EMBL/GenBank/DDBJ databases">
        <title>Genomic Encyclopedia of Type Strains, Phase IV (KMG-IV): sequencing the most valuable type-strain genomes for metagenomic binning, comparative biology and taxonomic classification.</title>
        <authorList>
            <person name="Goeker M."/>
        </authorList>
    </citation>
    <scope>NUCLEOTIDE SEQUENCE [LARGE SCALE GENOMIC DNA]</scope>
    <source>
        <strain evidence="7 8">DSM 566</strain>
    </source>
</reference>